<dbReference type="Proteomes" id="UP000181917">
    <property type="component" value="Unassembled WGS sequence"/>
</dbReference>
<proteinExistence type="predicted"/>
<keyword evidence="2 5" id="KW-0812">Transmembrane</keyword>
<evidence type="ECO:0000256" key="1">
    <source>
        <dbReference type="ARBA" id="ARBA00004651"/>
    </source>
</evidence>
<feature type="transmembrane region" description="Helical" evidence="5">
    <location>
        <begin position="127"/>
        <end position="152"/>
    </location>
</feature>
<dbReference type="PANTHER" id="PTHR24221">
    <property type="entry name" value="ATP-BINDING CASSETTE SUB-FAMILY B"/>
    <property type="match status" value="1"/>
</dbReference>
<feature type="transmembrane region" description="Helical" evidence="5">
    <location>
        <begin position="270"/>
        <end position="290"/>
    </location>
</feature>
<evidence type="ECO:0000256" key="2">
    <source>
        <dbReference type="ARBA" id="ARBA00022692"/>
    </source>
</evidence>
<dbReference type="Gene3D" id="1.20.1560.10">
    <property type="entry name" value="ABC transporter type 1, transmembrane domain"/>
    <property type="match status" value="1"/>
</dbReference>
<evidence type="ECO:0000259" key="6">
    <source>
        <dbReference type="PROSITE" id="PS50929"/>
    </source>
</evidence>
<keyword evidence="3 5" id="KW-1133">Transmembrane helix</keyword>
<dbReference type="InterPro" id="IPR036640">
    <property type="entry name" value="ABC1_TM_sf"/>
</dbReference>
<dbReference type="PROSITE" id="PS50929">
    <property type="entry name" value="ABC_TM1F"/>
    <property type="match status" value="1"/>
</dbReference>
<evidence type="ECO:0000313" key="7">
    <source>
        <dbReference type="EMBL" id="SDQ35816.1"/>
    </source>
</evidence>
<keyword evidence="8" id="KW-1185">Reference proteome</keyword>
<dbReference type="AlphaFoldDB" id="A0A1H1A918"/>
<feature type="transmembrane region" description="Helical" evidence="5">
    <location>
        <begin position="58"/>
        <end position="77"/>
    </location>
</feature>
<dbReference type="GO" id="GO:0005524">
    <property type="term" value="F:ATP binding"/>
    <property type="evidence" value="ECO:0007669"/>
    <property type="project" value="InterPro"/>
</dbReference>
<accession>A0A1H1A918</accession>
<evidence type="ECO:0000313" key="8">
    <source>
        <dbReference type="Proteomes" id="UP000181917"/>
    </source>
</evidence>
<dbReference type="KEGG" id="acry:AC20117_13320"/>
<dbReference type="SUPFAM" id="SSF52540">
    <property type="entry name" value="P-loop containing nucleoside triphosphate hydrolases"/>
    <property type="match status" value="1"/>
</dbReference>
<sequence length="584" mass="60401">MPSKKLPPGLPRLLSGRRRGLMALLVGTGLAMAAVTGASALLMMWLLDETPADGGSTVPLVAVLAAAALAIGVLRALERVLGEMLGQDYIHQIRKGLVKSALATDRGPSPGVTIARSTNDLSSVRNWIAMGIAPLAVGVPLILGTAVALWLLAPGLALAVLVPLAVLAAALAMLARPAFERARALRRQRGRLAARLADTVMAAGTIRAAGGEAREVKQVDKAGRNVVDAAVNRAAASGSIRGAAAAAASLGTAAVAAVGSWQAIPTATVAAALTIVGMIAAPITDMGRAVEYRQNFKAARRILGPALAVSITAGNERRRRVVASAGHATAGSATAVGPDVVASDGEALNGESQDGEDAGSLLVAGLSECRNCPVPELQAWPGQRVRIRSADPAVETRLLETLIGVRSDPDAFTQVNGLSLLDRGGRDRRRLVGYAAAGAYLERGSIARSVRYRRPDLDAVEGSAALEQVGLAGPIARLERGEQTMLKRGGEPLSTSERARLVLARAMLGEPPLLVINRLDADLDRDGRQMLASVVRDYPGVVLFASDDPGALAAGFTEWSVDCPHAGLDLTWVAARPAVVHGAR</sequence>
<dbReference type="PANTHER" id="PTHR24221:SF654">
    <property type="entry name" value="ATP-BINDING CASSETTE SUB-FAMILY B MEMBER 6"/>
    <property type="match status" value="1"/>
</dbReference>
<dbReference type="InterPro" id="IPR027417">
    <property type="entry name" value="P-loop_NTPase"/>
</dbReference>
<dbReference type="STRING" id="37928.SAMN04489742_0801"/>
<dbReference type="SUPFAM" id="SSF90123">
    <property type="entry name" value="ABC transporter transmembrane region"/>
    <property type="match status" value="1"/>
</dbReference>
<gene>
    <name evidence="7" type="ORF">SAMN04489742_0801</name>
</gene>
<feature type="transmembrane region" description="Helical" evidence="5">
    <location>
        <begin position="243"/>
        <end position="264"/>
    </location>
</feature>
<protein>
    <submittedName>
        <fullName evidence="7">ABC-type multidrug transport system, ATPase and permease component</fullName>
    </submittedName>
</protein>
<dbReference type="InterPro" id="IPR039421">
    <property type="entry name" value="Type_1_exporter"/>
</dbReference>
<dbReference type="GO" id="GO:0140359">
    <property type="term" value="F:ABC-type transporter activity"/>
    <property type="evidence" value="ECO:0007669"/>
    <property type="project" value="InterPro"/>
</dbReference>
<evidence type="ECO:0000256" key="3">
    <source>
        <dbReference type="ARBA" id="ARBA00022989"/>
    </source>
</evidence>
<feature type="domain" description="ABC transmembrane type-1" evidence="6">
    <location>
        <begin position="23"/>
        <end position="295"/>
    </location>
</feature>
<name>A0A1H1A918_9MICC</name>
<dbReference type="InterPro" id="IPR011527">
    <property type="entry name" value="ABC1_TM_dom"/>
</dbReference>
<keyword evidence="4 5" id="KW-0472">Membrane</keyword>
<feature type="transmembrane region" description="Helical" evidence="5">
    <location>
        <begin position="21"/>
        <end position="46"/>
    </location>
</feature>
<dbReference type="EMBL" id="FNKH01000002">
    <property type="protein sequence ID" value="SDQ35816.1"/>
    <property type="molecule type" value="Genomic_DNA"/>
</dbReference>
<evidence type="ECO:0000256" key="5">
    <source>
        <dbReference type="SAM" id="Phobius"/>
    </source>
</evidence>
<feature type="transmembrane region" description="Helical" evidence="5">
    <location>
        <begin position="158"/>
        <end position="179"/>
    </location>
</feature>
<dbReference type="GO" id="GO:0034040">
    <property type="term" value="F:ATPase-coupled lipid transmembrane transporter activity"/>
    <property type="evidence" value="ECO:0007669"/>
    <property type="project" value="TreeGrafter"/>
</dbReference>
<dbReference type="OrthoDB" id="3700947at2"/>
<dbReference type="Pfam" id="PF00664">
    <property type="entry name" value="ABC_membrane"/>
    <property type="match status" value="1"/>
</dbReference>
<evidence type="ECO:0000256" key="4">
    <source>
        <dbReference type="ARBA" id="ARBA00023136"/>
    </source>
</evidence>
<organism evidence="7 8">
    <name type="scientific">Crystallibacter crystallopoietes</name>
    <dbReference type="NCBI Taxonomy" id="37928"/>
    <lineage>
        <taxon>Bacteria</taxon>
        <taxon>Bacillati</taxon>
        <taxon>Actinomycetota</taxon>
        <taxon>Actinomycetes</taxon>
        <taxon>Micrococcales</taxon>
        <taxon>Micrococcaceae</taxon>
        <taxon>Crystallibacter</taxon>
    </lineage>
</organism>
<dbReference type="RefSeq" id="WP_074699324.1">
    <property type="nucleotide sequence ID" value="NZ_CP018863.1"/>
</dbReference>
<dbReference type="Gene3D" id="3.40.50.300">
    <property type="entry name" value="P-loop containing nucleotide triphosphate hydrolases"/>
    <property type="match status" value="1"/>
</dbReference>
<reference evidence="7 8" key="1">
    <citation type="submission" date="2016-10" db="EMBL/GenBank/DDBJ databases">
        <authorList>
            <person name="de Groot N.N."/>
        </authorList>
    </citation>
    <scope>NUCLEOTIDE SEQUENCE [LARGE SCALE GENOMIC DNA]</scope>
    <source>
        <strain evidence="7 8">DSM 20117</strain>
    </source>
</reference>
<comment type="subcellular location">
    <subcellularLocation>
        <location evidence="1">Cell membrane</location>
        <topology evidence="1">Multi-pass membrane protein</topology>
    </subcellularLocation>
</comment>
<dbReference type="GO" id="GO:0005886">
    <property type="term" value="C:plasma membrane"/>
    <property type="evidence" value="ECO:0007669"/>
    <property type="project" value="UniProtKB-SubCell"/>
</dbReference>